<dbReference type="InterPro" id="IPR021074">
    <property type="entry name" value="Formate_DH_dsu"/>
</dbReference>
<proteinExistence type="predicted"/>
<dbReference type="RefSeq" id="WP_090061254.1">
    <property type="nucleotide sequence ID" value="NZ_FORH01000005.1"/>
</dbReference>
<dbReference type="EMBL" id="FORH01000005">
    <property type="protein sequence ID" value="SFJ70488.1"/>
    <property type="molecule type" value="Genomic_DNA"/>
</dbReference>
<dbReference type="STRING" id="588602.SAMN04487991_2732"/>
<dbReference type="Pfam" id="PF11390">
    <property type="entry name" value="FdsD"/>
    <property type="match status" value="1"/>
</dbReference>
<evidence type="ECO:0000313" key="1">
    <source>
        <dbReference type="EMBL" id="SFJ70488.1"/>
    </source>
</evidence>
<evidence type="ECO:0000313" key="2">
    <source>
        <dbReference type="Proteomes" id="UP000199630"/>
    </source>
</evidence>
<dbReference type="OrthoDB" id="7409377at2"/>
<reference evidence="2" key="1">
    <citation type="submission" date="2016-10" db="EMBL/GenBank/DDBJ databases">
        <authorList>
            <person name="Varghese N."/>
            <person name="Submissions S."/>
        </authorList>
    </citation>
    <scope>NUCLEOTIDE SEQUENCE [LARGE SCALE GENOMIC DNA]</scope>
    <source>
        <strain evidence="2">DSM 26471</strain>
    </source>
</reference>
<organism evidence="1 2">
    <name type="scientific">Celeribacter neptunius</name>
    <dbReference type="NCBI Taxonomy" id="588602"/>
    <lineage>
        <taxon>Bacteria</taxon>
        <taxon>Pseudomonadati</taxon>
        <taxon>Pseudomonadota</taxon>
        <taxon>Alphaproteobacteria</taxon>
        <taxon>Rhodobacterales</taxon>
        <taxon>Roseobacteraceae</taxon>
        <taxon>Celeribacter</taxon>
    </lineage>
</organism>
<protein>
    <submittedName>
        <fullName evidence="1">Formate dehydrogenase delta subunit</fullName>
    </submittedName>
</protein>
<gene>
    <name evidence="1" type="ORF">SAMN04487991_2732</name>
</gene>
<dbReference type="Proteomes" id="UP000199630">
    <property type="component" value="Unassembled WGS sequence"/>
</dbReference>
<dbReference type="AlphaFoldDB" id="A0A1I3TH44"/>
<name>A0A1I3TH44_9RHOB</name>
<accession>A0A1I3TH44</accession>
<sequence length="67" mass="7122">MTDAKMVLMANQIAAFFATQPGGDQAAGVAAHLKDFWEPRMLTQLKAYLGKGGEGLNDLVIEAGKTL</sequence>
<keyword evidence="2" id="KW-1185">Reference proteome</keyword>